<evidence type="ECO:0000313" key="3">
    <source>
        <dbReference type="EMBL" id="PJZ94541.1"/>
    </source>
</evidence>
<organism evidence="3">
    <name type="scientific">Leptospira ellisii</name>
    <dbReference type="NCBI Taxonomy" id="2023197"/>
    <lineage>
        <taxon>Bacteria</taxon>
        <taxon>Pseudomonadati</taxon>
        <taxon>Spirochaetota</taxon>
        <taxon>Spirochaetia</taxon>
        <taxon>Leptospirales</taxon>
        <taxon>Leptospiraceae</taxon>
        <taxon>Leptospira</taxon>
    </lineage>
</organism>
<reference evidence="2" key="3">
    <citation type="submission" date="2023-10" db="EMBL/GenBank/DDBJ databases">
        <authorList>
            <person name="Picardeau M."/>
            <person name="Thibeaux R."/>
        </authorList>
    </citation>
    <scope>NUCLEOTIDE SEQUENCE</scope>
    <source>
        <strain evidence="2">ATI7-C-A5</strain>
    </source>
</reference>
<dbReference type="OrthoDB" id="331113at2"/>
<dbReference type="EMBL" id="NPEF01000011">
    <property type="protein sequence ID" value="PJZ94541.1"/>
    <property type="molecule type" value="Genomic_DNA"/>
</dbReference>
<keyword evidence="1" id="KW-0732">Signal</keyword>
<proteinExistence type="predicted"/>
<dbReference type="Pfam" id="PF13146">
    <property type="entry name" value="TRL"/>
    <property type="match status" value="1"/>
</dbReference>
<name>A0A2N0BDK1_9LEPT</name>
<sequence length="108" mass="11375">MKTISKYILILFLAAAVNDCAAGPVGGLLFTYNRYPGQINTANDVKPEATAEGCIHNILGVLSFGDAGAGSVANSNGIKKIAIIDYSALHILAILYRNHCVIVVGEKK</sequence>
<evidence type="ECO:0000313" key="4">
    <source>
        <dbReference type="Proteomes" id="UP000232122"/>
    </source>
</evidence>
<dbReference type="InterPro" id="IPR025113">
    <property type="entry name" value="TRL-like"/>
</dbReference>
<reference evidence="2 4" key="2">
    <citation type="journal article" date="2018" name="Microb. Genom.">
        <title>Deciphering the unexplored Leptospira diversity from soils uncovers genomic evolution to virulence.</title>
        <authorList>
            <person name="Thibeaux R."/>
            <person name="Iraola G."/>
            <person name="Ferres I."/>
            <person name="Bierque E."/>
            <person name="Girault D."/>
            <person name="Soupe-Gilbert M.E."/>
            <person name="Picardeau M."/>
            <person name="Goarant C."/>
        </authorList>
    </citation>
    <scope>NUCLEOTIDE SEQUENCE [LARGE SCALE GENOMIC DNA]</scope>
    <source>
        <strain evidence="2 4">ATI7-C-A5</strain>
    </source>
</reference>
<dbReference type="RefSeq" id="WP_100745807.1">
    <property type="nucleotide sequence ID" value="NZ_NPEF02000014.1"/>
</dbReference>
<accession>A0A2N0BP89</accession>
<dbReference type="AlphaFoldDB" id="A0A2N0BDK1"/>
<accession>A0A2N0BDK1</accession>
<dbReference type="EMBL" id="NPEF02000014">
    <property type="protein sequence ID" value="MDV6236502.1"/>
    <property type="molecule type" value="Genomic_DNA"/>
</dbReference>
<reference evidence="3" key="1">
    <citation type="submission" date="2017-07" db="EMBL/GenBank/DDBJ databases">
        <title>Leptospira spp. isolated from tropical soils.</title>
        <authorList>
            <person name="Thibeaux R."/>
            <person name="Iraola G."/>
            <person name="Ferres I."/>
            <person name="Bierque E."/>
            <person name="Girault D."/>
            <person name="Soupe-Gilbert M.-E."/>
            <person name="Picardeau M."/>
            <person name="Goarant C."/>
        </authorList>
    </citation>
    <scope>NUCLEOTIDE SEQUENCE [LARGE SCALE GENOMIC DNA]</scope>
    <source>
        <strain evidence="3">ATI7-C-A5</strain>
    </source>
</reference>
<gene>
    <name evidence="2" type="ORF">CH379_012780</name>
    <name evidence="3" type="ORF">CH379_01975</name>
</gene>
<protein>
    <submittedName>
        <fullName evidence="2">TRL-like family protein</fullName>
    </submittedName>
</protein>
<feature type="signal peptide" evidence="1">
    <location>
        <begin position="1"/>
        <end position="21"/>
    </location>
</feature>
<evidence type="ECO:0000313" key="2">
    <source>
        <dbReference type="EMBL" id="MDV6236502.1"/>
    </source>
</evidence>
<keyword evidence="4" id="KW-1185">Reference proteome</keyword>
<comment type="caution">
    <text evidence="3">The sequence shown here is derived from an EMBL/GenBank/DDBJ whole genome shotgun (WGS) entry which is preliminary data.</text>
</comment>
<dbReference type="Proteomes" id="UP000232122">
    <property type="component" value="Unassembled WGS sequence"/>
</dbReference>
<evidence type="ECO:0000256" key="1">
    <source>
        <dbReference type="SAM" id="SignalP"/>
    </source>
</evidence>
<feature type="chain" id="PRO_5044577253" evidence="1">
    <location>
        <begin position="22"/>
        <end position="108"/>
    </location>
</feature>